<dbReference type="InterPro" id="IPR015915">
    <property type="entry name" value="Kelch-typ_b-propeller"/>
</dbReference>
<sequence length="411" mass="45904">MPILLRKCQLSVDFLSILGSPAFTIKKLSFFPDRAEETCPDFELNDFCLSQCRLSYIDCTEECESSSCQNLCLLNFQDCNDFCPCEVGCPEGCKNCDNPLCTEKSPADHQIMVIPEYLSKAYSISGDGKLINPGYSLSAPSDDYAKWSANAIFSDQLFIFGGDSDRKKVAQLDGCEFKELHMRLSIEAYVGTAALTAINDDHVLICFGTNSENKCNLFTGSAVNSVSSTTFGHRHGSLGYYHGRPTTVSSSSTDGYSKVESLAEDGSWIRQSDHPRHQKFSKYYLVFNLSNIHAHNLIGLPSGALMMVGGYKRQTDDYVTDIWLLNSEEWSLVGDLQKSVAYGSVLSIDSSVYIFGGRGDTEIAWEYQYPIQRIDLDKEEEIENVTEIGSHGEHFYNPVIFEVTDEFCRMI</sequence>
<dbReference type="EMBL" id="OU015568">
    <property type="protein sequence ID" value="CAG5078469.1"/>
    <property type="molecule type" value="Genomic_DNA"/>
</dbReference>
<dbReference type="InterPro" id="IPR011043">
    <property type="entry name" value="Gal_Oxase/kelch_b-propeller"/>
</dbReference>
<dbReference type="SUPFAM" id="SSF50965">
    <property type="entry name" value="Galactose oxidase, central domain"/>
    <property type="match status" value="1"/>
</dbReference>
<organism evidence="1 2">
    <name type="scientific">Oikopleura dioica</name>
    <name type="common">Tunicate</name>
    <dbReference type="NCBI Taxonomy" id="34765"/>
    <lineage>
        <taxon>Eukaryota</taxon>
        <taxon>Metazoa</taxon>
        <taxon>Chordata</taxon>
        <taxon>Tunicata</taxon>
        <taxon>Appendicularia</taxon>
        <taxon>Copelata</taxon>
        <taxon>Oikopleuridae</taxon>
        <taxon>Oikopleura</taxon>
    </lineage>
</organism>
<protein>
    <submittedName>
        <fullName evidence="1">Oidioi.mRNA.OKI2018_I69.PAR.g8993.t1.cds</fullName>
    </submittedName>
</protein>
<gene>
    <name evidence="1" type="ORF">OKIOD_LOCUS551</name>
</gene>
<reference evidence="1 2" key="1">
    <citation type="submission" date="2021-04" db="EMBL/GenBank/DDBJ databases">
        <authorList>
            <person name="Bliznina A."/>
        </authorList>
    </citation>
    <scope>NUCLEOTIDE SEQUENCE [LARGE SCALE GENOMIC DNA]</scope>
</reference>
<keyword evidence="2" id="KW-1185">Reference proteome</keyword>
<evidence type="ECO:0000313" key="2">
    <source>
        <dbReference type="Proteomes" id="UP001158576"/>
    </source>
</evidence>
<dbReference type="Gene3D" id="2.120.10.80">
    <property type="entry name" value="Kelch-type beta propeller"/>
    <property type="match status" value="1"/>
</dbReference>
<evidence type="ECO:0000313" key="1">
    <source>
        <dbReference type="EMBL" id="CAG5078469.1"/>
    </source>
</evidence>
<dbReference type="Proteomes" id="UP001158576">
    <property type="component" value="Chromosome PAR"/>
</dbReference>
<accession>A0ABN7RLY5</accession>
<name>A0ABN7RLY5_OIKDI</name>
<proteinExistence type="predicted"/>